<reference evidence="3" key="1">
    <citation type="submission" date="2023-06" db="EMBL/GenBank/DDBJ databases">
        <title>Reference genome for the Northern bat (Eptesicus nilssonii), a most northern bat species.</title>
        <authorList>
            <person name="Laine V.N."/>
            <person name="Pulliainen A.T."/>
            <person name="Lilley T.M."/>
        </authorList>
    </citation>
    <scope>NUCLEOTIDE SEQUENCE</scope>
    <source>
        <strain evidence="3">BLF_Eptnil</strain>
        <tissue evidence="3">Kidney</tissue>
    </source>
</reference>
<keyword evidence="2" id="KW-0812">Transmembrane</keyword>
<keyword evidence="2" id="KW-1133">Transmembrane helix</keyword>
<dbReference type="Proteomes" id="UP001177744">
    <property type="component" value="Unassembled WGS sequence"/>
</dbReference>
<gene>
    <name evidence="3" type="ORF">QTO34_012698</name>
</gene>
<comment type="caution">
    <text evidence="3">The sequence shown here is derived from an EMBL/GenBank/DDBJ whole genome shotgun (WGS) entry which is preliminary data.</text>
</comment>
<evidence type="ECO:0000313" key="4">
    <source>
        <dbReference type="Proteomes" id="UP001177744"/>
    </source>
</evidence>
<accession>A0AA40HAU0</accession>
<proteinExistence type="predicted"/>
<organism evidence="3 4">
    <name type="scientific">Cnephaeus nilssonii</name>
    <name type="common">Northern bat</name>
    <name type="synonym">Eptesicus nilssonii</name>
    <dbReference type="NCBI Taxonomy" id="3371016"/>
    <lineage>
        <taxon>Eukaryota</taxon>
        <taxon>Metazoa</taxon>
        <taxon>Chordata</taxon>
        <taxon>Craniata</taxon>
        <taxon>Vertebrata</taxon>
        <taxon>Euteleostomi</taxon>
        <taxon>Mammalia</taxon>
        <taxon>Eutheria</taxon>
        <taxon>Laurasiatheria</taxon>
        <taxon>Chiroptera</taxon>
        <taxon>Yangochiroptera</taxon>
        <taxon>Vespertilionidae</taxon>
        <taxon>Cnephaeus</taxon>
    </lineage>
</organism>
<keyword evidence="2" id="KW-0472">Membrane</keyword>
<evidence type="ECO:0000256" key="2">
    <source>
        <dbReference type="SAM" id="Phobius"/>
    </source>
</evidence>
<protein>
    <submittedName>
        <fullName evidence="3">Uncharacterized protein</fullName>
    </submittedName>
</protein>
<keyword evidence="4" id="KW-1185">Reference proteome</keyword>
<name>A0AA40HAU0_CNENI</name>
<evidence type="ECO:0000256" key="1">
    <source>
        <dbReference type="SAM" id="MobiDB-lite"/>
    </source>
</evidence>
<sequence>MEGGGYRCWGGEAACRRAECRVANRVAVEVGEVPATTTALASPEPGFWLSSVPPVQFQKLQQLRLTQYHGGSLPNVSQLRSTPFVEKALLSLLNCLDNFVENHLTMYVWVYFLTASSVPLVSVSVLLLTPCCLDCCTFLGRLGIRHWEYSHVVLFQSCPAYFSFFACPSNFKYFIDFLQRGRERDRELETLMIEKHQSAASCTPPTGDVPATKSGNPQGLEATW</sequence>
<evidence type="ECO:0000313" key="3">
    <source>
        <dbReference type="EMBL" id="KAK1327790.1"/>
    </source>
</evidence>
<dbReference type="EMBL" id="JAULJE010000025">
    <property type="protein sequence ID" value="KAK1327790.1"/>
    <property type="molecule type" value="Genomic_DNA"/>
</dbReference>
<dbReference type="AlphaFoldDB" id="A0AA40HAU0"/>
<feature type="transmembrane region" description="Helical" evidence="2">
    <location>
        <begin position="108"/>
        <end position="128"/>
    </location>
</feature>
<feature type="region of interest" description="Disordered" evidence="1">
    <location>
        <begin position="197"/>
        <end position="224"/>
    </location>
</feature>